<accession>A0A6S9V5L9</accession>
<feature type="chain" id="PRO_5030159634" evidence="1">
    <location>
        <begin position="20"/>
        <end position="169"/>
    </location>
</feature>
<name>A0A6S9V5L9_EMIHU</name>
<dbReference type="EMBL" id="HBIR01062376">
    <property type="protein sequence ID" value="CAE0601917.1"/>
    <property type="molecule type" value="Transcribed_RNA"/>
</dbReference>
<reference evidence="2" key="1">
    <citation type="submission" date="2021-01" db="EMBL/GenBank/DDBJ databases">
        <authorList>
            <person name="Corre E."/>
            <person name="Pelletier E."/>
            <person name="Niang G."/>
            <person name="Scheremetjew M."/>
            <person name="Finn R."/>
            <person name="Kale V."/>
            <person name="Holt S."/>
            <person name="Cochrane G."/>
            <person name="Meng A."/>
            <person name="Brown T."/>
            <person name="Cohen L."/>
        </authorList>
    </citation>
    <scope>NUCLEOTIDE SEQUENCE</scope>
    <source>
        <strain evidence="2">379</strain>
    </source>
</reference>
<keyword evidence="1" id="KW-0732">Signal</keyword>
<organism evidence="2">
    <name type="scientific">Emiliania huxleyi</name>
    <name type="common">Coccolithophore</name>
    <name type="synonym">Pontosphaera huxleyi</name>
    <dbReference type="NCBI Taxonomy" id="2903"/>
    <lineage>
        <taxon>Eukaryota</taxon>
        <taxon>Haptista</taxon>
        <taxon>Haptophyta</taxon>
        <taxon>Prymnesiophyceae</taxon>
        <taxon>Isochrysidales</taxon>
        <taxon>Noelaerhabdaceae</taxon>
        <taxon>Emiliania</taxon>
    </lineage>
</organism>
<evidence type="ECO:0000256" key="1">
    <source>
        <dbReference type="SAM" id="SignalP"/>
    </source>
</evidence>
<feature type="signal peptide" evidence="1">
    <location>
        <begin position="1"/>
        <end position="19"/>
    </location>
</feature>
<proteinExistence type="predicted"/>
<evidence type="ECO:0000313" key="2">
    <source>
        <dbReference type="EMBL" id="CAE0601917.1"/>
    </source>
</evidence>
<protein>
    <submittedName>
        <fullName evidence="2">Uncharacterized protein</fullName>
    </submittedName>
</protein>
<gene>
    <name evidence="2" type="ORF">EHUX00137_LOCUS48410</name>
</gene>
<dbReference type="AlphaFoldDB" id="A0A6S9V5L9"/>
<sequence length="169" mass="17656">MSAAIVVGLLAAPSPFAHTGATEEQVKAKYTKVAELFEELKATYKPLMEETVHERVPEMLRGVVESVSTFASELDWAPSLGSVGKLIDDVAWGPETGPLAGEGLDPKKCGGSESCQQAVGAAQAVTGAFKGNTMITHLPFISALIGSTAQAAAPPPPEYHYEYGQAGPK</sequence>